<accession>A0A3E4PQL4</accession>
<feature type="signal peptide" evidence="2">
    <location>
        <begin position="1"/>
        <end position="19"/>
    </location>
</feature>
<dbReference type="AlphaFoldDB" id="A0A3E4PQL4"/>
<keyword evidence="2" id="KW-0732">Signal</keyword>
<dbReference type="Pfam" id="PF01841">
    <property type="entry name" value="Transglut_core"/>
    <property type="match status" value="1"/>
</dbReference>
<evidence type="ECO:0000313" key="4">
    <source>
        <dbReference type="EMBL" id="RGK82309.1"/>
    </source>
</evidence>
<dbReference type="PANTHER" id="PTHR38339:SF1">
    <property type="entry name" value="TRANSGLUTAMINASE-LIKE DOMAIN-CONTAINING PROTEIN"/>
    <property type="match status" value="1"/>
</dbReference>
<protein>
    <submittedName>
        <fullName evidence="4">Transglutaminase</fullName>
    </submittedName>
</protein>
<evidence type="ECO:0000256" key="1">
    <source>
        <dbReference type="SAM" id="MobiDB-lite"/>
    </source>
</evidence>
<feature type="region of interest" description="Disordered" evidence="1">
    <location>
        <begin position="22"/>
        <end position="54"/>
    </location>
</feature>
<organism evidence="4 6">
    <name type="scientific">Dorea formicigenerans</name>
    <dbReference type="NCBI Taxonomy" id="39486"/>
    <lineage>
        <taxon>Bacteria</taxon>
        <taxon>Bacillati</taxon>
        <taxon>Bacillota</taxon>
        <taxon>Clostridia</taxon>
        <taxon>Lachnospirales</taxon>
        <taxon>Lachnospiraceae</taxon>
        <taxon>Dorea</taxon>
    </lineage>
</organism>
<reference evidence="6 7" key="1">
    <citation type="submission" date="2018-08" db="EMBL/GenBank/DDBJ databases">
        <title>A genome reference for cultivated species of the human gut microbiota.</title>
        <authorList>
            <person name="Zou Y."/>
            <person name="Xue W."/>
            <person name="Luo G."/>
        </authorList>
    </citation>
    <scope>NUCLEOTIDE SEQUENCE [LARGE SCALE GENOMIC DNA]</scope>
    <source>
        <strain evidence="5 7">AF21-25</strain>
        <strain evidence="4 6">TF09-3</strain>
    </source>
</reference>
<dbReference type="Proteomes" id="UP000261324">
    <property type="component" value="Unassembled WGS sequence"/>
</dbReference>
<evidence type="ECO:0000313" key="6">
    <source>
        <dbReference type="Proteomes" id="UP000261324"/>
    </source>
</evidence>
<evidence type="ECO:0000313" key="7">
    <source>
        <dbReference type="Proteomes" id="UP000285981"/>
    </source>
</evidence>
<dbReference type="SMART" id="SM00460">
    <property type="entry name" value="TGc"/>
    <property type="match status" value="1"/>
</dbReference>
<dbReference type="EMBL" id="QRVU01000024">
    <property type="protein sequence ID" value="RGS70955.1"/>
    <property type="molecule type" value="Genomic_DNA"/>
</dbReference>
<dbReference type="Gene3D" id="3.10.620.30">
    <property type="match status" value="1"/>
</dbReference>
<gene>
    <name evidence="5" type="ORF">DWX78_06335</name>
    <name evidence="4" type="ORF">DXC93_10090</name>
</gene>
<comment type="caution">
    <text evidence="4">The sequence shown here is derived from an EMBL/GenBank/DDBJ whole genome shotgun (WGS) entry which is preliminary data.</text>
</comment>
<dbReference type="SUPFAM" id="SSF54001">
    <property type="entry name" value="Cysteine proteinases"/>
    <property type="match status" value="1"/>
</dbReference>
<feature type="domain" description="Transglutaminase-like" evidence="3">
    <location>
        <begin position="219"/>
        <end position="282"/>
    </location>
</feature>
<sequence length="368" mass="40729">MKKRILSMLLALTMTVSMAVGCSSNSGSDKSSTDDKKTEATKEETKSVFTKSPTGKTNSGVVTYNVDMTQYEDGKKVRVWLPVAQDTDYQTIKDVTYDVNGAEGKITEDALGNKMLYIEWDKDTAAADRTATCSFHVDREEILRPELKEEGEPGSDLDEYLEASSTIPVDGVVKETADEITKGKDTYLDKARAIYDWIIANMNRDESVKGCGQGDVCALLDTKGGKCTDINSVFVGLCRASGIPAREMFGVRINDTDITKNQHCWAEFYLPGFGWVAADPADVLKAVLKNSWDKESAEAKEIQEYYWGSNDEKRVELSEGRDITLEPAQDGDKLNNFGYPYAEVDGTAVDFYTPDTFVYTISFAQDAQ</sequence>
<feature type="chain" id="PRO_5038233668" evidence="2">
    <location>
        <begin position="20"/>
        <end position="368"/>
    </location>
</feature>
<evidence type="ECO:0000256" key="2">
    <source>
        <dbReference type="SAM" id="SignalP"/>
    </source>
</evidence>
<evidence type="ECO:0000259" key="3">
    <source>
        <dbReference type="SMART" id="SM00460"/>
    </source>
</evidence>
<name>A0A3E4PQL4_9FIRM</name>
<dbReference type="PROSITE" id="PS51257">
    <property type="entry name" value="PROKAR_LIPOPROTEIN"/>
    <property type="match status" value="1"/>
</dbReference>
<evidence type="ECO:0000313" key="5">
    <source>
        <dbReference type="EMBL" id="RGS70955.1"/>
    </source>
</evidence>
<dbReference type="PANTHER" id="PTHR38339">
    <property type="entry name" value="TRANSGLUTAMINASE DOMAIN PROTEIN"/>
    <property type="match status" value="1"/>
</dbReference>
<dbReference type="InterPro" id="IPR038765">
    <property type="entry name" value="Papain-like_cys_pep_sf"/>
</dbReference>
<proteinExistence type="predicted"/>
<dbReference type="InterPro" id="IPR002931">
    <property type="entry name" value="Transglutaminase-like"/>
</dbReference>
<feature type="compositionally biased region" description="Basic and acidic residues" evidence="1">
    <location>
        <begin position="31"/>
        <end position="46"/>
    </location>
</feature>
<dbReference type="Proteomes" id="UP000285981">
    <property type="component" value="Unassembled WGS sequence"/>
</dbReference>
<dbReference type="EMBL" id="QSRA01000012">
    <property type="protein sequence ID" value="RGK82309.1"/>
    <property type="molecule type" value="Genomic_DNA"/>
</dbReference>
<dbReference type="RefSeq" id="WP_117660263.1">
    <property type="nucleotide sequence ID" value="NZ_QSRA01000012.1"/>
</dbReference>